<dbReference type="OrthoDB" id="413122at2759"/>
<dbReference type="GO" id="GO:0004519">
    <property type="term" value="F:endonuclease activity"/>
    <property type="evidence" value="ECO:0007669"/>
    <property type="project" value="UniProtKB-KW"/>
</dbReference>
<evidence type="ECO:0000256" key="3">
    <source>
        <dbReference type="ARBA" id="ARBA00022722"/>
    </source>
</evidence>
<dbReference type="PANTHER" id="PTHR34072">
    <property type="entry name" value="ENZYMATIC POLYPROTEIN-RELATED"/>
    <property type="match status" value="1"/>
</dbReference>
<dbReference type="EMBL" id="QJKJ01011420">
    <property type="protein sequence ID" value="RDX71222.1"/>
    <property type="molecule type" value="Genomic_DNA"/>
</dbReference>
<evidence type="ECO:0000256" key="6">
    <source>
        <dbReference type="ARBA" id="ARBA00022918"/>
    </source>
</evidence>
<dbReference type="Pfam" id="PF17917">
    <property type="entry name" value="RT_RNaseH"/>
    <property type="match status" value="1"/>
</dbReference>
<dbReference type="Proteomes" id="UP000257109">
    <property type="component" value="Unassembled WGS sequence"/>
</dbReference>
<evidence type="ECO:0000313" key="9">
    <source>
        <dbReference type="Proteomes" id="UP000257109"/>
    </source>
</evidence>
<evidence type="ECO:0000256" key="5">
    <source>
        <dbReference type="ARBA" id="ARBA00022801"/>
    </source>
</evidence>
<keyword evidence="4" id="KW-0255">Endonuclease</keyword>
<keyword evidence="1" id="KW-0808">Transferase</keyword>
<name>A0A371EYU6_MUCPR</name>
<keyword evidence="9" id="KW-1185">Reference proteome</keyword>
<dbReference type="Gene3D" id="3.10.20.370">
    <property type="match status" value="1"/>
</dbReference>
<dbReference type="PANTHER" id="PTHR34072:SF57">
    <property type="entry name" value="RNA-DIRECTED DNA POLYMERASE"/>
    <property type="match status" value="1"/>
</dbReference>
<keyword evidence="6" id="KW-0695">RNA-directed DNA polymerase</keyword>
<gene>
    <name evidence="8" type="primary">pol</name>
    <name evidence="8" type="ORF">CR513_49459</name>
</gene>
<feature type="non-terminal residue" evidence="8">
    <location>
        <position position="1"/>
    </location>
</feature>
<keyword evidence="2" id="KW-0548">Nucleotidyltransferase</keyword>
<keyword evidence="5" id="KW-0378">Hydrolase</keyword>
<keyword evidence="3" id="KW-0540">Nuclease</keyword>
<dbReference type="InterPro" id="IPR041373">
    <property type="entry name" value="RT_RNaseH"/>
</dbReference>
<evidence type="ECO:0000256" key="1">
    <source>
        <dbReference type="ARBA" id="ARBA00022679"/>
    </source>
</evidence>
<organism evidence="8 9">
    <name type="scientific">Mucuna pruriens</name>
    <name type="common">Velvet bean</name>
    <name type="synonym">Dolichos pruriens</name>
    <dbReference type="NCBI Taxonomy" id="157652"/>
    <lineage>
        <taxon>Eukaryota</taxon>
        <taxon>Viridiplantae</taxon>
        <taxon>Streptophyta</taxon>
        <taxon>Embryophyta</taxon>
        <taxon>Tracheophyta</taxon>
        <taxon>Spermatophyta</taxon>
        <taxon>Magnoliopsida</taxon>
        <taxon>eudicotyledons</taxon>
        <taxon>Gunneridae</taxon>
        <taxon>Pentapetalae</taxon>
        <taxon>rosids</taxon>
        <taxon>fabids</taxon>
        <taxon>Fabales</taxon>
        <taxon>Fabaceae</taxon>
        <taxon>Papilionoideae</taxon>
        <taxon>50 kb inversion clade</taxon>
        <taxon>NPAAA clade</taxon>
        <taxon>indigoferoid/millettioid clade</taxon>
        <taxon>Phaseoleae</taxon>
        <taxon>Mucuna</taxon>
    </lineage>
</organism>
<dbReference type="InterPro" id="IPR043502">
    <property type="entry name" value="DNA/RNA_pol_sf"/>
</dbReference>
<feature type="domain" description="Reverse transcriptase RNase H-like" evidence="7">
    <location>
        <begin position="2"/>
        <end position="96"/>
    </location>
</feature>
<dbReference type="CDD" id="cd09274">
    <property type="entry name" value="RNase_HI_RT_Ty3"/>
    <property type="match status" value="1"/>
</dbReference>
<evidence type="ECO:0000256" key="4">
    <source>
        <dbReference type="ARBA" id="ARBA00022759"/>
    </source>
</evidence>
<dbReference type="FunFam" id="3.10.20.370:FF:000001">
    <property type="entry name" value="Retrovirus-related Pol polyprotein from transposon 17.6-like protein"/>
    <property type="match status" value="1"/>
</dbReference>
<dbReference type="SUPFAM" id="SSF56672">
    <property type="entry name" value="DNA/RNA polymerases"/>
    <property type="match status" value="1"/>
</dbReference>
<evidence type="ECO:0000256" key="2">
    <source>
        <dbReference type="ARBA" id="ARBA00022695"/>
    </source>
</evidence>
<reference evidence="8" key="1">
    <citation type="submission" date="2018-05" db="EMBL/GenBank/DDBJ databases">
        <title>Draft genome of Mucuna pruriens seed.</title>
        <authorList>
            <person name="Nnadi N.E."/>
            <person name="Vos R."/>
            <person name="Hasami M.H."/>
            <person name="Devisetty U.K."/>
            <person name="Aguiy J.C."/>
        </authorList>
    </citation>
    <scope>NUCLEOTIDE SEQUENCE [LARGE SCALE GENOMIC DNA]</scope>
    <source>
        <strain evidence="8">JCA_2017</strain>
    </source>
</reference>
<accession>A0A371EYU6</accession>
<sequence length="200" mass="23326">MCKAFNSTLGAVLGQRVGKQPHVIAYASRTMDPAQINYTTTEKELLAIAFALENFRSYLLGSKIIIFYDHATLNFLLKKQDAKLRLIRWMLLLQEFNLEIRDKKGAENAIADHLSRLERGVDPLSIRDKFPNEQILHLEGASETYKEKLESDAKYYIWNDPYLWRLYNNQIIRRYIMDPEIQSVLHFFHSASRDGHYGLS</sequence>
<dbReference type="GO" id="GO:0016787">
    <property type="term" value="F:hydrolase activity"/>
    <property type="evidence" value="ECO:0007669"/>
    <property type="project" value="UniProtKB-KW"/>
</dbReference>
<protein>
    <submittedName>
        <fullName evidence="8">Retrovirus-related Pol polyprotein from transposon 17.6</fullName>
    </submittedName>
</protein>
<proteinExistence type="predicted"/>
<evidence type="ECO:0000259" key="7">
    <source>
        <dbReference type="Pfam" id="PF17917"/>
    </source>
</evidence>
<dbReference type="GO" id="GO:0003964">
    <property type="term" value="F:RNA-directed DNA polymerase activity"/>
    <property type="evidence" value="ECO:0007669"/>
    <property type="project" value="UniProtKB-KW"/>
</dbReference>
<evidence type="ECO:0000313" key="8">
    <source>
        <dbReference type="EMBL" id="RDX71222.1"/>
    </source>
</evidence>
<comment type="caution">
    <text evidence="8">The sequence shown here is derived from an EMBL/GenBank/DDBJ whole genome shotgun (WGS) entry which is preliminary data.</text>
</comment>
<dbReference type="AlphaFoldDB" id="A0A371EYU6"/>